<proteinExistence type="predicted"/>
<evidence type="ECO:0000313" key="1">
    <source>
        <dbReference type="EMBL" id="MFG6457863.1"/>
    </source>
</evidence>
<reference evidence="1 2" key="1">
    <citation type="submission" date="2024-09" db="EMBL/GenBank/DDBJ databases">
        <title>Novel species of the genus Pelomonas and Roseateles isolated from streams.</title>
        <authorList>
            <person name="Lu H."/>
        </authorList>
    </citation>
    <scope>NUCLEOTIDE SEQUENCE [LARGE SCALE GENOMIC DNA]</scope>
    <source>
        <strain evidence="1 2">BYS96W</strain>
    </source>
</reference>
<dbReference type="Proteomes" id="UP001606305">
    <property type="component" value="Unassembled WGS sequence"/>
</dbReference>
<evidence type="ECO:0008006" key="3">
    <source>
        <dbReference type="Google" id="ProtNLM"/>
    </source>
</evidence>
<accession>A0ABW7G7C6</accession>
<protein>
    <recommendedName>
        <fullName evidence="3">Phage tail protein</fullName>
    </recommendedName>
</protein>
<comment type="caution">
    <text evidence="1">The sequence shown here is derived from an EMBL/GenBank/DDBJ whole genome shotgun (WGS) entry which is preliminary data.</text>
</comment>
<organism evidence="1 2">
    <name type="scientific">Pelomonas nitida</name>
    <dbReference type="NCBI Taxonomy" id="3299027"/>
    <lineage>
        <taxon>Bacteria</taxon>
        <taxon>Pseudomonadati</taxon>
        <taxon>Pseudomonadota</taxon>
        <taxon>Betaproteobacteria</taxon>
        <taxon>Burkholderiales</taxon>
        <taxon>Sphaerotilaceae</taxon>
        <taxon>Roseateles</taxon>
    </lineage>
</organism>
<dbReference type="RefSeq" id="WP_394488718.1">
    <property type="nucleotide sequence ID" value="NZ_JBIGIA010000009.1"/>
</dbReference>
<gene>
    <name evidence="1" type="ORF">ACG00X_13555</name>
</gene>
<sequence length="107" mass="12099">MPYPTYPIVQDESESVVGAGIQAVRATNGMLKRRRLYSADKADFTIVHILGRADRDTLLAFWEANKDANFDFRWPVDGATYTCGFVDKPQVSPRTAYYHVTVRLAQV</sequence>
<dbReference type="EMBL" id="JBIGIA010000009">
    <property type="protein sequence ID" value="MFG6457863.1"/>
    <property type="molecule type" value="Genomic_DNA"/>
</dbReference>
<keyword evidence="2" id="KW-1185">Reference proteome</keyword>
<name>A0ABW7G7C6_9BURK</name>
<evidence type="ECO:0000313" key="2">
    <source>
        <dbReference type="Proteomes" id="UP001606305"/>
    </source>
</evidence>